<evidence type="ECO:0000256" key="1">
    <source>
        <dbReference type="ARBA" id="ARBA00023015"/>
    </source>
</evidence>
<keyword evidence="2" id="KW-0238">DNA-binding</keyword>
<keyword evidence="7" id="KW-1185">Reference proteome</keyword>
<proteinExistence type="predicted"/>
<evidence type="ECO:0000259" key="5">
    <source>
        <dbReference type="PROSITE" id="PS01124"/>
    </source>
</evidence>
<keyword evidence="4" id="KW-0812">Transmembrane</keyword>
<gene>
    <name evidence="6" type="ORF">H8Z83_16940</name>
</gene>
<comment type="caution">
    <text evidence="6">The sequence shown here is derived from an EMBL/GenBank/DDBJ whole genome shotgun (WGS) entry which is preliminary data.</text>
</comment>
<dbReference type="InterPro" id="IPR009057">
    <property type="entry name" value="Homeodomain-like_sf"/>
</dbReference>
<evidence type="ECO:0000256" key="2">
    <source>
        <dbReference type="ARBA" id="ARBA00023125"/>
    </source>
</evidence>
<evidence type="ECO:0000256" key="4">
    <source>
        <dbReference type="SAM" id="Phobius"/>
    </source>
</evidence>
<dbReference type="EMBL" id="JACOQI010000026">
    <property type="protein sequence ID" value="MBC5771979.1"/>
    <property type="molecule type" value="Genomic_DNA"/>
</dbReference>
<organism evidence="6 7">
    <name type="scientific">Dysosmobacter segnis</name>
    <dbReference type="NCBI Taxonomy" id="2763042"/>
    <lineage>
        <taxon>Bacteria</taxon>
        <taxon>Bacillati</taxon>
        <taxon>Bacillota</taxon>
        <taxon>Clostridia</taxon>
        <taxon>Eubacteriales</taxon>
        <taxon>Oscillospiraceae</taxon>
        <taxon>Dysosmobacter</taxon>
    </lineage>
</organism>
<dbReference type="PANTHER" id="PTHR43280">
    <property type="entry name" value="ARAC-FAMILY TRANSCRIPTIONAL REGULATOR"/>
    <property type="match status" value="1"/>
</dbReference>
<sequence length="705" mass="79912">MRTTINMSPIYNLLRRHAKTFLTAFACILIAVACILGLVYSAFQSVVLDSVALQHRDFVGQLDSISGILSATVRNYGMQVFYAPSVLTLRGDKTLDKMGQVYALRELDSYVSSNDFVDSIQVYNRDTGFIYSTDSNVISAPIDKYADQDAAELFRSLTPDLRMRPIRRTAFSDDPVRVRSYFSFLFFETTSEDEPTGGALMLNVDYDRYLNTLLSFNGQGDCMLLDETGALLTAGREELQPLIPLFFGEISREGQADSGYILKRINGEQTVCLYCRLDTSRWHYLKITPLKACVPKLLELKNALIVCIVIGFALLAICSLGVLLFLYFPVYQVRAALRNIGMENRGELAGQVSQLAQQSEAHRKASALQSLLEGQDLSLLPELPPPYTLVLMETGHAQSALKQTCTDVSALTYHQDGCEVVLFFGEERETVLAICRERADQSSIYCFCGSERTTFPQVAACYQVLCEMRRQKFWAADRHCWLEEDFTPRRPHSSFTEQMSAELASALRGSDLEQIQRLWQQIQDSIREDRFQDQLFAFQRIVSLMEKQLPALKPLVSDNFWATLKDIRTLDAIFSDAFRKIVQNNRELHRQHIDQLASQVVRQIEQSYADSDLSPTRIADSLGMSSAYLGRIFRESTQTSISQYLNQTRIRRAEELLRETEQPVETVAGLVGFSNPKYFYVVFKNITGQTPLQFRKAVHSASEKN</sequence>
<dbReference type="PROSITE" id="PS51257">
    <property type="entry name" value="PROKAR_LIPOPROTEIN"/>
    <property type="match status" value="1"/>
</dbReference>
<dbReference type="RefSeq" id="WP_187016147.1">
    <property type="nucleotide sequence ID" value="NZ_JACOQI010000026.1"/>
</dbReference>
<dbReference type="PANTHER" id="PTHR43280:SF28">
    <property type="entry name" value="HTH-TYPE TRANSCRIPTIONAL ACTIVATOR RHAS"/>
    <property type="match status" value="1"/>
</dbReference>
<dbReference type="SMART" id="SM00342">
    <property type="entry name" value="HTH_ARAC"/>
    <property type="match status" value="1"/>
</dbReference>
<dbReference type="Gene3D" id="1.10.10.60">
    <property type="entry name" value="Homeodomain-like"/>
    <property type="match status" value="2"/>
</dbReference>
<keyword evidence="1" id="KW-0805">Transcription regulation</keyword>
<dbReference type="AlphaFoldDB" id="A0A923S8M6"/>
<dbReference type="Pfam" id="PF12833">
    <property type="entry name" value="HTH_18"/>
    <property type="match status" value="1"/>
</dbReference>
<dbReference type="SUPFAM" id="SSF46689">
    <property type="entry name" value="Homeodomain-like"/>
    <property type="match status" value="1"/>
</dbReference>
<dbReference type="GO" id="GO:0043565">
    <property type="term" value="F:sequence-specific DNA binding"/>
    <property type="evidence" value="ECO:0007669"/>
    <property type="project" value="InterPro"/>
</dbReference>
<dbReference type="PROSITE" id="PS01124">
    <property type="entry name" value="HTH_ARAC_FAMILY_2"/>
    <property type="match status" value="1"/>
</dbReference>
<dbReference type="InterPro" id="IPR018060">
    <property type="entry name" value="HTH_AraC"/>
</dbReference>
<keyword evidence="4" id="KW-1133">Transmembrane helix</keyword>
<keyword evidence="4" id="KW-0472">Membrane</keyword>
<dbReference type="GO" id="GO:0003700">
    <property type="term" value="F:DNA-binding transcription factor activity"/>
    <property type="evidence" value="ECO:0007669"/>
    <property type="project" value="InterPro"/>
</dbReference>
<reference evidence="6" key="1">
    <citation type="submission" date="2020-08" db="EMBL/GenBank/DDBJ databases">
        <title>Genome public.</title>
        <authorList>
            <person name="Liu C."/>
            <person name="Sun Q."/>
        </authorList>
    </citation>
    <scope>NUCLEOTIDE SEQUENCE</scope>
    <source>
        <strain evidence="6">BX15</strain>
    </source>
</reference>
<name>A0A923S8M6_9FIRM</name>
<evidence type="ECO:0000256" key="3">
    <source>
        <dbReference type="ARBA" id="ARBA00023163"/>
    </source>
</evidence>
<dbReference type="Proteomes" id="UP000620327">
    <property type="component" value="Unassembled WGS sequence"/>
</dbReference>
<accession>A0A923S8M6</accession>
<keyword evidence="3" id="KW-0804">Transcription</keyword>
<feature type="domain" description="HTH araC/xylS-type" evidence="5">
    <location>
        <begin position="598"/>
        <end position="697"/>
    </location>
</feature>
<feature type="transmembrane region" description="Helical" evidence="4">
    <location>
        <begin position="303"/>
        <end position="328"/>
    </location>
</feature>
<protein>
    <submittedName>
        <fullName evidence="6">AraC family transcriptional regulator</fullName>
    </submittedName>
</protein>
<feature type="transmembrane region" description="Helical" evidence="4">
    <location>
        <begin position="21"/>
        <end position="43"/>
    </location>
</feature>
<evidence type="ECO:0000313" key="6">
    <source>
        <dbReference type="EMBL" id="MBC5771979.1"/>
    </source>
</evidence>
<evidence type="ECO:0000313" key="7">
    <source>
        <dbReference type="Proteomes" id="UP000620327"/>
    </source>
</evidence>